<feature type="region of interest" description="Disordered" evidence="1">
    <location>
        <begin position="1"/>
        <end position="24"/>
    </location>
</feature>
<sequence length="188" mass="21795">MRRYIPRRRSGRVVNRPIKGDEPKQKWKWKWRYRRTVLIVKSSGFWKHPAEGNAHEHPEEKGQKSSKQPKKRKRAKKKVPVEVEETGPEQTQEGEVWFRVEGKDLCFCKTDFKEVTGLPFKDSGEENELKGVSNLKKKHFVGFKKVERINLYDFLVFRTKPMVQGAGADALRNPILSGMDACALPAFA</sequence>
<feature type="compositionally biased region" description="Basic residues" evidence="1">
    <location>
        <begin position="1"/>
        <end position="11"/>
    </location>
</feature>
<feature type="compositionally biased region" description="Basic and acidic residues" evidence="1">
    <location>
        <begin position="48"/>
        <end position="63"/>
    </location>
</feature>
<organism evidence="2 3">
    <name type="scientific">Papaver atlanticum</name>
    <dbReference type="NCBI Taxonomy" id="357466"/>
    <lineage>
        <taxon>Eukaryota</taxon>
        <taxon>Viridiplantae</taxon>
        <taxon>Streptophyta</taxon>
        <taxon>Embryophyta</taxon>
        <taxon>Tracheophyta</taxon>
        <taxon>Spermatophyta</taxon>
        <taxon>Magnoliopsida</taxon>
        <taxon>Ranunculales</taxon>
        <taxon>Papaveraceae</taxon>
        <taxon>Papaveroideae</taxon>
        <taxon>Papaver</taxon>
    </lineage>
</organism>
<evidence type="ECO:0000313" key="2">
    <source>
        <dbReference type="EMBL" id="KAI3959375.1"/>
    </source>
</evidence>
<feature type="region of interest" description="Disordered" evidence="1">
    <location>
        <begin position="48"/>
        <end position="87"/>
    </location>
</feature>
<comment type="caution">
    <text evidence="2">The sequence shown here is derived from an EMBL/GenBank/DDBJ whole genome shotgun (WGS) entry which is preliminary data.</text>
</comment>
<feature type="compositionally biased region" description="Basic residues" evidence="1">
    <location>
        <begin position="67"/>
        <end position="78"/>
    </location>
</feature>
<dbReference type="EMBL" id="JAJJMB010001069">
    <property type="protein sequence ID" value="KAI3959375.1"/>
    <property type="molecule type" value="Genomic_DNA"/>
</dbReference>
<protein>
    <submittedName>
        <fullName evidence="2">Uncharacterized protein</fullName>
    </submittedName>
</protein>
<keyword evidence="3" id="KW-1185">Reference proteome</keyword>
<evidence type="ECO:0000313" key="3">
    <source>
        <dbReference type="Proteomes" id="UP001202328"/>
    </source>
</evidence>
<dbReference type="AlphaFoldDB" id="A0AAD4TG14"/>
<proteinExistence type="predicted"/>
<gene>
    <name evidence="2" type="ORF">MKW98_018965</name>
</gene>
<reference evidence="2" key="1">
    <citation type="submission" date="2022-04" db="EMBL/GenBank/DDBJ databases">
        <title>A functionally conserved STORR gene fusion in Papaver species that diverged 16.8 million years ago.</title>
        <authorList>
            <person name="Catania T."/>
        </authorList>
    </citation>
    <scope>NUCLEOTIDE SEQUENCE</scope>
    <source>
        <strain evidence="2">S-188037</strain>
    </source>
</reference>
<accession>A0AAD4TG14</accession>
<dbReference type="Proteomes" id="UP001202328">
    <property type="component" value="Unassembled WGS sequence"/>
</dbReference>
<name>A0AAD4TG14_9MAGN</name>
<evidence type="ECO:0000256" key="1">
    <source>
        <dbReference type="SAM" id="MobiDB-lite"/>
    </source>
</evidence>